<dbReference type="GO" id="GO:0009055">
    <property type="term" value="F:electron transfer activity"/>
    <property type="evidence" value="ECO:0007669"/>
    <property type="project" value="InterPro"/>
</dbReference>
<dbReference type="InterPro" id="IPR008972">
    <property type="entry name" value="Cupredoxin"/>
</dbReference>
<protein>
    <recommendedName>
        <fullName evidence="5">Phytocyanin domain-containing protein</fullName>
    </recommendedName>
</protein>
<proteinExistence type="predicted"/>
<reference evidence="6" key="1">
    <citation type="submission" date="2019-09" db="EMBL/GenBank/DDBJ databases">
        <title>Draft genome information of white flower Hibiscus syriacus.</title>
        <authorList>
            <person name="Kim Y.-M."/>
        </authorList>
    </citation>
    <scope>NUCLEOTIDE SEQUENCE [LARGE SCALE GENOMIC DNA]</scope>
    <source>
        <strain evidence="6">YM2019G1</strain>
    </source>
</reference>
<dbReference type="PROSITE" id="PS51477">
    <property type="entry name" value="PAH"/>
    <property type="match status" value="3"/>
</dbReference>
<dbReference type="Gene3D" id="2.60.40.420">
    <property type="entry name" value="Cupredoxins - blue copper proteins"/>
    <property type="match status" value="1"/>
</dbReference>
<dbReference type="InterPro" id="IPR039774">
    <property type="entry name" value="Sin3-like"/>
</dbReference>
<dbReference type="AlphaFoldDB" id="A0A6A3C3R5"/>
<keyword evidence="2 3" id="KW-0539">Nucleus</keyword>
<sequence>MSGGGDGADEGESMSPTQELNDAITYVNAVKEAFQDQEEKYVMFLQVMTDYMVQRTDIIGVFARVRELFQGHDNLISGFIAFLPKGDQEGMEMIKDEWFCMVVALLAHRKGFHDKLLCFCTLSSGQNQVSGGSEAAAGRGGGAEGRCLPRKPTKDDAVAYLKEVKETFHDEEDKYNMVLQVLKNFMDRRINVVDVIAQTKELVKGHTNLIDGFNTFLPKKNEIKVDKVIDEAQATKIYHETLDLMMSIRERFQDEDEHVLESFVDTMKMCKGKRMGLIEVAPLLKDYPDLIQEFKSFVPDLKCQSKGFLELGFFCFMQMMIQKAHAREFQVNWGLHNGSNAENYNQWAEKNRFQIGDSLVFSYAPNDASVLHVTEEAYKNCNLECTDRQIHRWPHCFLIGSFRSLLFHQWQQRQLWKKREEKTTTTVRCHSDQPLSTAIGVNEFILDNSATDLSTENETVAPSPSPVGSTEPPSPTPLGESPPEVTVEINPTLAPSEETNQSKNAATSLVLMRVTGSTMGAMLVATTLVLGF</sequence>
<comment type="subcellular location">
    <subcellularLocation>
        <location evidence="1 3">Nucleus</location>
    </subcellularLocation>
</comment>
<dbReference type="Pfam" id="PF02298">
    <property type="entry name" value="Cu_bind_like"/>
    <property type="match status" value="1"/>
</dbReference>
<dbReference type="SUPFAM" id="SSF47762">
    <property type="entry name" value="PAH2 domain"/>
    <property type="match status" value="3"/>
</dbReference>
<dbReference type="GO" id="GO:0000118">
    <property type="term" value="C:histone deacetylase complex"/>
    <property type="evidence" value="ECO:0007669"/>
    <property type="project" value="TreeGrafter"/>
</dbReference>
<evidence type="ECO:0000256" key="3">
    <source>
        <dbReference type="PROSITE-ProRule" id="PRU00810"/>
    </source>
</evidence>
<gene>
    <name evidence="6" type="ORF">F3Y22_tig00012370pilonHSYRG00131</name>
</gene>
<dbReference type="Proteomes" id="UP000436088">
    <property type="component" value="Unassembled WGS sequence"/>
</dbReference>
<dbReference type="GO" id="GO:0000122">
    <property type="term" value="P:negative regulation of transcription by RNA polymerase II"/>
    <property type="evidence" value="ECO:0007669"/>
    <property type="project" value="TreeGrafter"/>
</dbReference>
<dbReference type="InterPro" id="IPR003245">
    <property type="entry name" value="Phytocyanin_dom"/>
</dbReference>
<dbReference type="PANTHER" id="PTHR12346">
    <property type="entry name" value="SIN3B-RELATED"/>
    <property type="match status" value="1"/>
</dbReference>
<dbReference type="FunFam" id="1.20.1160.11:FF:000001">
    <property type="entry name" value="Paired amphipathic helix protein Sin3"/>
    <property type="match status" value="2"/>
</dbReference>
<organism evidence="6 7">
    <name type="scientific">Hibiscus syriacus</name>
    <name type="common">Rose of Sharon</name>
    <dbReference type="NCBI Taxonomy" id="106335"/>
    <lineage>
        <taxon>Eukaryota</taxon>
        <taxon>Viridiplantae</taxon>
        <taxon>Streptophyta</taxon>
        <taxon>Embryophyta</taxon>
        <taxon>Tracheophyta</taxon>
        <taxon>Spermatophyta</taxon>
        <taxon>Magnoliopsida</taxon>
        <taxon>eudicotyledons</taxon>
        <taxon>Gunneridae</taxon>
        <taxon>Pentapetalae</taxon>
        <taxon>rosids</taxon>
        <taxon>malvids</taxon>
        <taxon>Malvales</taxon>
        <taxon>Malvaceae</taxon>
        <taxon>Malvoideae</taxon>
        <taxon>Hibiscus</taxon>
    </lineage>
</organism>
<accession>A0A6A3C3R5</accession>
<name>A0A6A3C3R5_HIBSY</name>
<comment type="caution">
    <text evidence="6">The sequence shown here is derived from an EMBL/GenBank/DDBJ whole genome shotgun (WGS) entry which is preliminary data.</text>
</comment>
<dbReference type="SUPFAM" id="SSF49503">
    <property type="entry name" value="Cupredoxins"/>
    <property type="match status" value="1"/>
</dbReference>
<dbReference type="EMBL" id="VEPZ02000519">
    <property type="protein sequence ID" value="KAE8723526.1"/>
    <property type="molecule type" value="Genomic_DNA"/>
</dbReference>
<evidence type="ECO:0000256" key="2">
    <source>
        <dbReference type="ARBA" id="ARBA00023242"/>
    </source>
</evidence>
<evidence type="ECO:0000313" key="6">
    <source>
        <dbReference type="EMBL" id="KAE8723526.1"/>
    </source>
</evidence>
<feature type="domain" description="Phytocyanin" evidence="5">
    <location>
        <begin position="341"/>
        <end position="384"/>
    </location>
</feature>
<feature type="region of interest" description="Disordered" evidence="4">
    <location>
        <begin position="454"/>
        <end position="485"/>
    </location>
</feature>
<dbReference type="InterPro" id="IPR036600">
    <property type="entry name" value="PAH_sf"/>
</dbReference>
<evidence type="ECO:0000259" key="5">
    <source>
        <dbReference type="Pfam" id="PF02298"/>
    </source>
</evidence>
<dbReference type="InterPro" id="IPR003822">
    <property type="entry name" value="PAH"/>
</dbReference>
<dbReference type="PANTHER" id="PTHR12346:SF8">
    <property type="entry name" value="PAIRED AMPHIPATHIC HELIX PROTEIN SIN3-LIKE 2"/>
    <property type="match status" value="1"/>
</dbReference>
<feature type="region of interest" description="Disordered" evidence="4">
    <location>
        <begin position="131"/>
        <end position="150"/>
    </location>
</feature>
<dbReference type="GO" id="GO:0000785">
    <property type="term" value="C:chromatin"/>
    <property type="evidence" value="ECO:0007669"/>
    <property type="project" value="TreeGrafter"/>
</dbReference>
<evidence type="ECO:0000256" key="4">
    <source>
        <dbReference type="SAM" id="MobiDB-lite"/>
    </source>
</evidence>
<evidence type="ECO:0000313" key="7">
    <source>
        <dbReference type="Proteomes" id="UP000436088"/>
    </source>
</evidence>
<keyword evidence="7" id="KW-1185">Reference proteome</keyword>
<dbReference type="GO" id="GO:0003714">
    <property type="term" value="F:transcription corepressor activity"/>
    <property type="evidence" value="ECO:0007669"/>
    <property type="project" value="InterPro"/>
</dbReference>
<dbReference type="Gene3D" id="1.20.1160.11">
    <property type="entry name" value="Paired amphipathic helix"/>
    <property type="match status" value="3"/>
</dbReference>
<dbReference type="Pfam" id="PF02671">
    <property type="entry name" value="PAH"/>
    <property type="match status" value="3"/>
</dbReference>
<evidence type="ECO:0000256" key="1">
    <source>
        <dbReference type="ARBA" id="ARBA00004123"/>
    </source>
</evidence>